<dbReference type="GO" id="GO:0016020">
    <property type="term" value="C:membrane"/>
    <property type="evidence" value="ECO:0007669"/>
    <property type="project" value="TreeGrafter"/>
</dbReference>
<feature type="compositionally biased region" description="Polar residues" evidence="1">
    <location>
        <begin position="557"/>
        <end position="568"/>
    </location>
</feature>
<keyword evidence="4" id="KW-1185">Reference proteome</keyword>
<dbReference type="AlphaFoldDB" id="A0A9W8DW15"/>
<dbReference type="InterPro" id="IPR001206">
    <property type="entry name" value="Diacylglycerol_kinase_cat_dom"/>
</dbReference>
<feature type="region of interest" description="Disordered" evidence="1">
    <location>
        <begin position="749"/>
        <end position="772"/>
    </location>
</feature>
<protein>
    <recommendedName>
        <fullName evidence="2">DAGKc domain-containing protein</fullName>
    </recommendedName>
</protein>
<reference evidence="3" key="1">
    <citation type="submission" date="2022-07" db="EMBL/GenBank/DDBJ databases">
        <title>Phylogenomic reconstructions and comparative analyses of Kickxellomycotina fungi.</title>
        <authorList>
            <person name="Reynolds N.K."/>
            <person name="Stajich J.E."/>
            <person name="Barry K."/>
            <person name="Grigoriev I.V."/>
            <person name="Crous P."/>
            <person name="Smith M.E."/>
        </authorList>
    </citation>
    <scope>NUCLEOTIDE SEQUENCE</scope>
    <source>
        <strain evidence="3">NBRC 100468</strain>
    </source>
</reference>
<accession>A0A9W8DW15</accession>
<dbReference type="InterPro" id="IPR016064">
    <property type="entry name" value="NAD/diacylglycerol_kinase_sf"/>
</dbReference>
<feature type="compositionally biased region" description="Polar residues" evidence="1">
    <location>
        <begin position="259"/>
        <end position="286"/>
    </location>
</feature>
<feature type="region of interest" description="Disordered" evidence="1">
    <location>
        <begin position="223"/>
        <end position="301"/>
    </location>
</feature>
<feature type="domain" description="DAGKc" evidence="2">
    <location>
        <begin position="338"/>
        <end position="420"/>
    </location>
</feature>
<evidence type="ECO:0000313" key="3">
    <source>
        <dbReference type="EMBL" id="KAJ1920608.1"/>
    </source>
</evidence>
<dbReference type="PROSITE" id="PS50146">
    <property type="entry name" value="DAGK"/>
    <property type="match status" value="1"/>
</dbReference>
<dbReference type="InterPro" id="IPR017438">
    <property type="entry name" value="ATP-NAD_kinase_N"/>
</dbReference>
<feature type="region of interest" description="Disordered" evidence="1">
    <location>
        <begin position="557"/>
        <end position="582"/>
    </location>
</feature>
<evidence type="ECO:0000259" key="2">
    <source>
        <dbReference type="PROSITE" id="PS50146"/>
    </source>
</evidence>
<dbReference type="InterPro" id="IPR037607">
    <property type="entry name" value="DGK"/>
</dbReference>
<feature type="compositionally biased region" description="Polar residues" evidence="1">
    <location>
        <begin position="50"/>
        <end position="61"/>
    </location>
</feature>
<dbReference type="GO" id="GO:0007165">
    <property type="term" value="P:signal transduction"/>
    <property type="evidence" value="ECO:0007669"/>
    <property type="project" value="InterPro"/>
</dbReference>
<feature type="region of interest" description="Disordered" evidence="1">
    <location>
        <begin position="1"/>
        <end position="104"/>
    </location>
</feature>
<dbReference type="Proteomes" id="UP001150538">
    <property type="component" value="Unassembled WGS sequence"/>
</dbReference>
<proteinExistence type="predicted"/>
<evidence type="ECO:0000256" key="1">
    <source>
        <dbReference type="SAM" id="MobiDB-lite"/>
    </source>
</evidence>
<dbReference type="SUPFAM" id="SSF111331">
    <property type="entry name" value="NAD kinase/diacylglycerol kinase-like"/>
    <property type="match status" value="1"/>
</dbReference>
<comment type="caution">
    <text evidence="3">The sequence shown here is derived from an EMBL/GenBank/DDBJ whole genome shotgun (WGS) entry which is preliminary data.</text>
</comment>
<dbReference type="Gene3D" id="3.40.50.10330">
    <property type="entry name" value="Probable inorganic polyphosphate/atp-NAD kinase, domain 1"/>
    <property type="match status" value="1"/>
</dbReference>
<dbReference type="EMBL" id="JANBPU010000011">
    <property type="protein sequence ID" value="KAJ1920608.1"/>
    <property type="molecule type" value="Genomic_DNA"/>
</dbReference>
<dbReference type="Pfam" id="PF00781">
    <property type="entry name" value="DAGK_cat"/>
    <property type="match status" value="1"/>
</dbReference>
<gene>
    <name evidence="3" type="ORF">H4219_001166</name>
</gene>
<dbReference type="PANTHER" id="PTHR11255">
    <property type="entry name" value="DIACYLGLYCEROL KINASE"/>
    <property type="match status" value="1"/>
</dbReference>
<dbReference type="GO" id="GO:0004143">
    <property type="term" value="F:ATP-dependent diacylglycerol kinase activity"/>
    <property type="evidence" value="ECO:0007669"/>
    <property type="project" value="InterPro"/>
</dbReference>
<organism evidence="3 4">
    <name type="scientific">Mycoemilia scoparia</name>
    <dbReference type="NCBI Taxonomy" id="417184"/>
    <lineage>
        <taxon>Eukaryota</taxon>
        <taxon>Fungi</taxon>
        <taxon>Fungi incertae sedis</taxon>
        <taxon>Zoopagomycota</taxon>
        <taxon>Kickxellomycotina</taxon>
        <taxon>Kickxellomycetes</taxon>
        <taxon>Kickxellales</taxon>
        <taxon>Kickxellaceae</taxon>
        <taxon>Mycoemilia</taxon>
    </lineage>
</organism>
<dbReference type="OrthoDB" id="242257at2759"/>
<evidence type="ECO:0000313" key="4">
    <source>
        <dbReference type="Proteomes" id="UP001150538"/>
    </source>
</evidence>
<sequence>MSMSEVPPAVLTNGTEHTSKHLSAKHKSVGVGRKSLKLSSAEVERIRQIMSPTTVTPSDSPKASPDRLIRRRRRQNGIKHNSNNNNNNHHHQKPAKHEPQAPDTTRVVAVSEDLHARTLSLTSTAVVADPTTFIFIFANPKSGNRQGRQMIDIGIQNFRLKEFPDLQVQIYDVTDIESCAKGLAYLKKLQGKQQEQLVCAAFPEAVRIARHFSNKNEIEDMCLESECSESRQQSPSPSVGDDSDDKHSRPSMEPPAHGRQSTATEASGIDTHTSSSRNEGTSTVNESRSRSESDAFTPESSVSIEEFQRKFDIMLPEEALSRLSAAQNQAIKLHAWSAGGDGTVSAVIQLLLDAKVDVNRVYFSCIPFGTGNDFSDVLGWGRNISGRVIDYHASALTEIIRPRLNGYTCKLDVYEVSIQTYEDGYVRPVSKNVHNLDKVQYHRCLMIDYFSLGVQGFVGGSFEKNRTRSRFGNILTYFLMSSKWVFLRKFPPINESLESIDVLPDRIANDKTMTDDDKVAWLEQAPRHDRKTILEFRLAGPNRRKWVRKLSWTKSPKASRTSTLSSGNIPMPEAPGASTLNSNPIEVDVQNVARLWGRDIDVWNNSNKKTDSKLKLNANEETDPTKWSPQYAGDGKLELFSLDGVLGYALNQMPNREDYYITRLAQAPAPFSMHFRDPKEYPSRGRKFHLGAQRELKPGLLFAMIDGEFFEIYKPKDIIFNRKVTLKAIGNSPEKSKLVRDTIRIEGEEAAHMPATMASQASGGSKKGPKADTSHYMNIPFMNFISKLTNPEKASKIKSVSDIVRPEE</sequence>
<dbReference type="PANTHER" id="PTHR11255:SF121">
    <property type="entry name" value="DIACYLGLYCEROL KINASE (ATP)"/>
    <property type="match status" value="1"/>
</dbReference>
<name>A0A9W8DW15_9FUNG</name>